<dbReference type="Proteomes" id="UP000604046">
    <property type="component" value="Unassembled WGS sequence"/>
</dbReference>
<evidence type="ECO:0000313" key="3">
    <source>
        <dbReference type="Proteomes" id="UP000604046"/>
    </source>
</evidence>
<name>A0A812KY26_9DINO</name>
<accession>A0A812KY26</accession>
<gene>
    <name evidence="2" type="ORF">SNAT2548_LOCUS9631</name>
</gene>
<keyword evidence="3" id="KW-1185">Reference proteome</keyword>
<proteinExistence type="predicted"/>
<organism evidence="2 3">
    <name type="scientific">Symbiodinium natans</name>
    <dbReference type="NCBI Taxonomy" id="878477"/>
    <lineage>
        <taxon>Eukaryota</taxon>
        <taxon>Sar</taxon>
        <taxon>Alveolata</taxon>
        <taxon>Dinophyceae</taxon>
        <taxon>Suessiales</taxon>
        <taxon>Symbiodiniaceae</taxon>
        <taxon>Symbiodinium</taxon>
    </lineage>
</organism>
<feature type="compositionally biased region" description="Polar residues" evidence="1">
    <location>
        <begin position="46"/>
        <end position="56"/>
    </location>
</feature>
<feature type="region of interest" description="Disordered" evidence="1">
    <location>
        <begin position="19"/>
        <end position="72"/>
    </location>
</feature>
<dbReference type="EMBL" id="CAJNDS010000767">
    <property type="protein sequence ID" value="CAE7232514.1"/>
    <property type="molecule type" value="Genomic_DNA"/>
</dbReference>
<comment type="caution">
    <text evidence="2">The sequence shown here is derived from an EMBL/GenBank/DDBJ whole genome shotgun (WGS) entry which is preliminary data.</text>
</comment>
<dbReference type="AlphaFoldDB" id="A0A812KY26"/>
<evidence type="ECO:0000313" key="2">
    <source>
        <dbReference type="EMBL" id="CAE7232514.1"/>
    </source>
</evidence>
<sequence length="468" mass="50783">MLEQWQSWSSSFVMPELPSFGLGKSTLEEPAAQGPPASPIRFGTADSRSLATQNPSGARAQEGDGVVSAEDEGSHMGAFSSLLSEHATLAAPARSVDESGTLAEPARRHSYRPVYSPDMRMDEEDVEEHMSTPFPATTGTESEASGQQPAVDTEQLQVVIADEPPHWLQMSSESLVSQWAPFSSYIGTDTTLAVRPPPIPEESLAALPDASPEGFRVLSVKYQESLSRNTVSVGKYFFVDAAAFPSYEFSSHPCLVEQWRGSLLVWSGAVILSLGALGAVDLPEAKLPAFGRKEPRRASQAGDFEVDDVIFVVGFHRDLAVSVGKHMALPENLFGYQCYCMGKRPTPRQDIDTMRSSTKYVDELGDLGKHLQITVEVDEKELIAIRGTTESRASMAVILEPTALVEDTNTVAELARENSLVLAGVEVAEEGTIPHNVRSSTSSEAWNARRQALLSARPRHVPDREATL</sequence>
<evidence type="ECO:0000256" key="1">
    <source>
        <dbReference type="SAM" id="MobiDB-lite"/>
    </source>
</evidence>
<dbReference type="OrthoDB" id="436014at2759"/>
<reference evidence="2" key="1">
    <citation type="submission" date="2021-02" db="EMBL/GenBank/DDBJ databases">
        <authorList>
            <person name="Dougan E. K."/>
            <person name="Rhodes N."/>
            <person name="Thang M."/>
            <person name="Chan C."/>
        </authorList>
    </citation>
    <scope>NUCLEOTIDE SEQUENCE</scope>
</reference>
<protein>
    <submittedName>
        <fullName evidence="2">Uncharacterized protein</fullName>
    </submittedName>
</protein>